<dbReference type="Gene3D" id="1.20.1280.290">
    <property type="match status" value="2"/>
</dbReference>
<dbReference type="InterPro" id="IPR051415">
    <property type="entry name" value="LAAT-1"/>
</dbReference>
<keyword evidence="3 5" id="KW-1133">Transmembrane helix</keyword>
<evidence type="ECO:0000256" key="1">
    <source>
        <dbReference type="ARBA" id="ARBA00004141"/>
    </source>
</evidence>
<dbReference type="InterPro" id="IPR006603">
    <property type="entry name" value="PQ-loop_rpt"/>
</dbReference>
<feature type="transmembrane region" description="Helical" evidence="5">
    <location>
        <begin position="162"/>
        <end position="186"/>
    </location>
</feature>
<reference evidence="6 7" key="1">
    <citation type="journal article" date="2019" name="Nat. Ecol. Evol.">
        <title>Megaphylogeny resolves global patterns of mushroom evolution.</title>
        <authorList>
            <person name="Varga T."/>
            <person name="Krizsan K."/>
            <person name="Foldi C."/>
            <person name="Dima B."/>
            <person name="Sanchez-Garcia M."/>
            <person name="Sanchez-Ramirez S."/>
            <person name="Szollosi G.J."/>
            <person name="Szarkandi J.G."/>
            <person name="Papp V."/>
            <person name="Albert L."/>
            <person name="Andreopoulos W."/>
            <person name="Angelini C."/>
            <person name="Antonin V."/>
            <person name="Barry K.W."/>
            <person name="Bougher N.L."/>
            <person name="Buchanan P."/>
            <person name="Buyck B."/>
            <person name="Bense V."/>
            <person name="Catcheside P."/>
            <person name="Chovatia M."/>
            <person name="Cooper J."/>
            <person name="Damon W."/>
            <person name="Desjardin D."/>
            <person name="Finy P."/>
            <person name="Geml J."/>
            <person name="Haridas S."/>
            <person name="Hughes K."/>
            <person name="Justo A."/>
            <person name="Karasinski D."/>
            <person name="Kautmanova I."/>
            <person name="Kiss B."/>
            <person name="Kocsube S."/>
            <person name="Kotiranta H."/>
            <person name="LaButti K.M."/>
            <person name="Lechner B.E."/>
            <person name="Liimatainen K."/>
            <person name="Lipzen A."/>
            <person name="Lukacs Z."/>
            <person name="Mihaltcheva S."/>
            <person name="Morgado L.N."/>
            <person name="Niskanen T."/>
            <person name="Noordeloos M.E."/>
            <person name="Ohm R.A."/>
            <person name="Ortiz-Santana B."/>
            <person name="Ovrebo C."/>
            <person name="Racz N."/>
            <person name="Riley R."/>
            <person name="Savchenko A."/>
            <person name="Shiryaev A."/>
            <person name="Soop K."/>
            <person name="Spirin V."/>
            <person name="Szebenyi C."/>
            <person name="Tomsovsky M."/>
            <person name="Tulloss R.E."/>
            <person name="Uehling J."/>
            <person name="Grigoriev I.V."/>
            <person name="Vagvolgyi C."/>
            <person name="Papp T."/>
            <person name="Martin F.M."/>
            <person name="Miettinen O."/>
            <person name="Hibbett D.S."/>
            <person name="Nagy L.G."/>
        </authorList>
    </citation>
    <scope>NUCLEOTIDE SEQUENCE [LARGE SCALE GENOMIC DNA]</scope>
    <source>
        <strain evidence="6 7">CBS 962.96</strain>
    </source>
</reference>
<accession>A0A4S8LD17</accession>
<feature type="transmembrane region" description="Helical" evidence="5">
    <location>
        <begin position="192"/>
        <end position="215"/>
    </location>
</feature>
<organism evidence="6 7">
    <name type="scientific">Dendrothele bispora (strain CBS 962.96)</name>
    <dbReference type="NCBI Taxonomy" id="1314807"/>
    <lineage>
        <taxon>Eukaryota</taxon>
        <taxon>Fungi</taxon>
        <taxon>Dikarya</taxon>
        <taxon>Basidiomycota</taxon>
        <taxon>Agaricomycotina</taxon>
        <taxon>Agaricomycetes</taxon>
        <taxon>Agaricomycetidae</taxon>
        <taxon>Agaricales</taxon>
        <taxon>Agaricales incertae sedis</taxon>
        <taxon>Dendrothele</taxon>
    </lineage>
</organism>
<keyword evidence="2 5" id="KW-0812">Transmembrane</keyword>
<protein>
    <recommendedName>
        <fullName evidence="8">PQ-loop-domain-containing protein</fullName>
    </recommendedName>
</protein>
<evidence type="ECO:0000256" key="4">
    <source>
        <dbReference type="ARBA" id="ARBA00023136"/>
    </source>
</evidence>
<evidence type="ECO:0000256" key="3">
    <source>
        <dbReference type="ARBA" id="ARBA00022989"/>
    </source>
</evidence>
<keyword evidence="4 5" id="KW-0472">Membrane</keyword>
<dbReference type="EMBL" id="ML179506">
    <property type="protein sequence ID" value="THU86248.1"/>
    <property type="molecule type" value="Genomic_DNA"/>
</dbReference>
<evidence type="ECO:0000313" key="7">
    <source>
        <dbReference type="Proteomes" id="UP000297245"/>
    </source>
</evidence>
<dbReference type="Pfam" id="PF04193">
    <property type="entry name" value="PQ-loop"/>
    <property type="match status" value="2"/>
</dbReference>
<comment type="subcellular location">
    <subcellularLocation>
        <location evidence="1">Membrane</location>
        <topology evidence="1">Multi-pass membrane protein</topology>
    </subcellularLocation>
</comment>
<feature type="transmembrane region" description="Helical" evidence="5">
    <location>
        <begin position="42"/>
        <end position="60"/>
    </location>
</feature>
<evidence type="ECO:0000256" key="5">
    <source>
        <dbReference type="SAM" id="Phobius"/>
    </source>
</evidence>
<proteinExistence type="predicted"/>
<dbReference type="AlphaFoldDB" id="A0A4S8LD17"/>
<sequence length="231" mass="25538">MPVNAVAENVLGTIGTICWTVQLLPQIYKSHRLKSTEGLSDWLVLLWGIAAAFLGTYNVIQDLNIPLIVQPQIFGTLSFISWGQCQFYGRKRSLQLSFLYFLLIMAIAAAFETGMVFAVRPPYQSGNGSAKSAVQFFGIFTSVLLAVGLLPQYYEIWKYKVVLGISVLFMIVDAMGGLFSVLSLVFKPKFDVVAGVAYSVVFVMDCLIVLAALILNPRTGRPNPEVIERRV</sequence>
<dbReference type="SMART" id="SM00679">
    <property type="entry name" value="CTNS"/>
    <property type="match status" value="2"/>
</dbReference>
<dbReference type="PANTHER" id="PTHR16201">
    <property type="entry name" value="SEVEN TRANSMEMBRANE PROTEIN 1-RELATED"/>
    <property type="match status" value="1"/>
</dbReference>
<dbReference type="Proteomes" id="UP000297245">
    <property type="component" value="Unassembled WGS sequence"/>
</dbReference>
<dbReference type="PANTHER" id="PTHR16201:SF37">
    <property type="entry name" value="PQ-LOOP REPEAT-CONTAINING PROTEIN"/>
    <property type="match status" value="1"/>
</dbReference>
<dbReference type="OrthoDB" id="407617at2759"/>
<name>A0A4S8LD17_DENBC</name>
<gene>
    <name evidence="6" type="ORF">K435DRAFT_370325</name>
</gene>
<evidence type="ECO:0000313" key="6">
    <source>
        <dbReference type="EMBL" id="THU86248.1"/>
    </source>
</evidence>
<evidence type="ECO:0008006" key="8">
    <source>
        <dbReference type="Google" id="ProtNLM"/>
    </source>
</evidence>
<feature type="transmembrane region" description="Helical" evidence="5">
    <location>
        <begin position="98"/>
        <end position="120"/>
    </location>
</feature>
<feature type="transmembrane region" description="Helical" evidence="5">
    <location>
        <begin position="132"/>
        <end position="150"/>
    </location>
</feature>
<dbReference type="GO" id="GO:0016020">
    <property type="term" value="C:membrane"/>
    <property type="evidence" value="ECO:0007669"/>
    <property type="project" value="UniProtKB-SubCell"/>
</dbReference>
<evidence type="ECO:0000256" key="2">
    <source>
        <dbReference type="ARBA" id="ARBA00022692"/>
    </source>
</evidence>
<keyword evidence="7" id="KW-1185">Reference proteome</keyword>